<reference evidence="2" key="1">
    <citation type="journal article" date="2014" name="Int. J. Syst. Evol. Microbiol.">
        <title>Complete genome sequence of Corynebacterium casei LMG S-19264T (=DSM 44701T), isolated from a smear-ripened cheese.</title>
        <authorList>
            <consortium name="US DOE Joint Genome Institute (JGI-PGF)"/>
            <person name="Walter F."/>
            <person name="Albersmeier A."/>
            <person name="Kalinowski J."/>
            <person name="Ruckert C."/>
        </authorList>
    </citation>
    <scope>NUCLEOTIDE SEQUENCE</scope>
    <source>
        <strain evidence="2">CGMCC 1.15290</strain>
    </source>
</reference>
<dbReference type="AlphaFoldDB" id="A0A917J4K3"/>
<dbReference type="Pfam" id="PF03929">
    <property type="entry name" value="PepSY_TM"/>
    <property type="match status" value="1"/>
</dbReference>
<protein>
    <submittedName>
        <fullName evidence="2">Sulfite reductase</fullName>
    </submittedName>
</protein>
<keyword evidence="3" id="KW-1185">Reference proteome</keyword>
<dbReference type="RefSeq" id="WP_188959151.1">
    <property type="nucleotide sequence ID" value="NZ_BMIB01000008.1"/>
</dbReference>
<keyword evidence="1" id="KW-1133">Transmembrane helix</keyword>
<feature type="transmembrane region" description="Helical" evidence="1">
    <location>
        <begin position="196"/>
        <end position="220"/>
    </location>
</feature>
<evidence type="ECO:0000313" key="2">
    <source>
        <dbReference type="EMBL" id="GGH82749.1"/>
    </source>
</evidence>
<feature type="transmembrane region" description="Helical" evidence="1">
    <location>
        <begin position="145"/>
        <end position="165"/>
    </location>
</feature>
<accession>A0A917J4K3</accession>
<dbReference type="InterPro" id="IPR005625">
    <property type="entry name" value="PepSY-ass_TM"/>
</dbReference>
<reference evidence="2" key="2">
    <citation type="submission" date="2020-09" db="EMBL/GenBank/DDBJ databases">
        <authorList>
            <person name="Sun Q."/>
            <person name="Zhou Y."/>
        </authorList>
    </citation>
    <scope>NUCLEOTIDE SEQUENCE</scope>
    <source>
        <strain evidence="2">CGMCC 1.15290</strain>
    </source>
</reference>
<name>A0A917J4K3_9BACT</name>
<keyword evidence="1" id="KW-0472">Membrane</keyword>
<keyword evidence="1" id="KW-0812">Transmembrane</keyword>
<feature type="transmembrane region" description="Helical" evidence="1">
    <location>
        <begin position="15"/>
        <end position="40"/>
    </location>
</feature>
<evidence type="ECO:0000256" key="1">
    <source>
        <dbReference type="SAM" id="Phobius"/>
    </source>
</evidence>
<proteinExistence type="predicted"/>
<feature type="transmembrane region" description="Helical" evidence="1">
    <location>
        <begin position="346"/>
        <end position="367"/>
    </location>
</feature>
<organism evidence="2 3">
    <name type="scientific">Filimonas zeae</name>
    <dbReference type="NCBI Taxonomy" id="1737353"/>
    <lineage>
        <taxon>Bacteria</taxon>
        <taxon>Pseudomonadati</taxon>
        <taxon>Bacteroidota</taxon>
        <taxon>Chitinophagia</taxon>
        <taxon>Chitinophagales</taxon>
        <taxon>Chitinophagaceae</taxon>
        <taxon>Filimonas</taxon>
    </lineage>
</organism>
<comment type="caution">
    <text evidence="2">The sequence shown here is derived from an EMBL/GenBank/DDBJ whole genome shotgun (WGS) entry which is preliminary data.</text>
</comment>
<gene>
    <name evidence="2" type="ORF">GCM10011379_57100</name>
</gene>
<dbReference type="EMBL" id="BMIB01000008">
    <property type="protein sequence ID" value="GGH82749.1"/>
    <property type="molecule type" value="Genomic_DNA"/>
</dbReference>
<dbReference type="Proteomes" id="UP000627292">
    <property type="component" value="Unassembled WGS sequence"/>
</dbReference>
<sequence>MAGNKKSTFRKINDWFHLWIGIASGIPVIIISLTGCLLVFEQEIKQNIIYGKWWHITPPAHTAPLPPSEIYTRVKAQVPTYKFHRFWYYGDDAPVKITPSNSDSLIYVHPYTGKVLAEVDHEDIFHFIQDGHTELWLGRKAGIQVVRWSTAVFFFLLITGLVLWIPKKWNRKTIKDSFTIMWSAKRKRINYDLHNVLGFYSLLLAVLIAFTGLIMSFPWIRDGVLYLAGGVKTEKKAKPYPLDKLPADTNAVHKKVDLVWEKVRTQYARHNTSSVIINIPEKPDAPIYTCTDMHHGRWRVAYFDQQTLSILSSSEPDIDEAPASSWIRRSNYALHIGAIGGSTTKILYFIACIICTSLPITGFYIWWGKKKKKKKKVPLAAVTN</sequence>
<dbReference type="PANTHER" id="PTHR34219">
    <property type="entry name" value="IRON-REGULATED INNER MEMBRANE PROTEIN-RELATED"/>
    <property type="match status" value="1"/>
</dbReference>
<evidence type="ECO:0000313" key="3">
    <source>
        <dbReference type="Proteomes" id="UP000627292"/>
    </source>
</evidence>